<comment type="caution">
    <text evidence="1">The sequence shown here is derived from an EMBL/GenBank/DDBJ whole genome shotgun (WGS) entry which is preliminary data.</text>
</comment>
<dbReference type="InterPro" id="IPR018561">
    <property type="entry name" value="AosR"/>
</dbReference>
<dbReference type="Proteomes" id="UP001597068">
    <property type="component" value="Unassembled WGS sequence"/>
</dbReference>
<dbReference type="Pfam" id="PF09438">
    <property type="entry name" value="DUF2017"/>
    <property type="match status" value="1"/>
</dbReference>
<protein>
    <submittedName>
        <fullName evidence="1">DUF2017 domain-containing protein</fullName>
    </submittedName>
</protein>
<name>A0ABW3GBV6_9NOCA</name>
<organism evidence="1 2">
    <name type="scientific">Williamsia deligens</name>
    <dbReference type="NCBI Taxonomy" id="321325"/>
    <lineage>
        <taxon>Bacteria</taxon>
        <taxon>Bacillati</taxon>
        <taxon>Actinomycetota</taxon>
        <taxon>Actinomycetes</taxon>
        <taxon>Mycobacteriales</taxon>
        <taxon>Nocardiaceae</taxon>
        <taxon>Williamsia</taxon>
    </lineage>
</organism>
<evidence type="ECO:0000313" key="1">
    <source>
        <dbReference type="EMBL" id="MFD0928086.1"/>
    </source>
</evidence>
<keyword evidence="2" id="KW-1185">Reference proteome</keyword>
<dbReference type="RefSeq" id="WP_253648519.1">
    <property type="nucleotide sequence ID" value="NZ_BAAAMO010000004.1"/>
</dbReference>
<reference evidence="2" key="1">
    <citation type="journal article" date="2019" name="Int. J. Syst. Evol. Microbiol.">
        <title>The Global Catalogue of Microorganisms (GCM) 10K type strain sequencing project: providing services to taxonomists for standard genome sequencing and annotation.</title>
        <authorList>
            <consortium name="The Broad Institute Genomics Platform"/>
            <consortium name="The Broad Institute Genome Sequencing Center for Infectious Disease"/>
            <person name="Wu L."/>
            <person name="Ma J."/>
        </authorList>
    </citation>
    <scope>NUCLEOTIDE SEQUENCE [LARGE SCALE GENOMIC DNA]</scope>
    <source>
        <strain evidence="2">CCUG 50873</strain>
    </source>
</reference>
<accession>A0ABW3GBV6</accession>
<proteinExistence type="predicted"/>
<dbReference type="EMBL" id="JBHTIL010000006">
    <property type="protein sequence ID" value="MFD0928086.1"/>
    <property type="molecule type" value="Genomic_DNA"/>
</dbReference>
<gene>
    <name evidence="1" type="ORF">ACFQ04_20310</name>
</gene>
<sequence length="195" mass="20992">MQNWKRRGRGESLRITSRVDAHESELISSLVSSMTELLDERASTAPDDELAAMTGIPVGHSSAPQDATLGRLLPDFHRPDQDRHLGADAVTGDLNGALRSVHEPHILAAKSQALHTVLETLPSGGGDISLTRVQAEQWLTAVNDVRLALGAMLGVTESTPDHLPPDDPQAAHLDVYHWLTVVQELLVVAVMGASR</sequence>
<evidence type="ECO:0000313" key="2">
    <source>
        <dbReference type="Proteomes" id="UP001597068"/>
    </source>
</evidence>